<keyword evidence="1" id="KW-0812">Transmembrane</keyword>
<keyword evidence="1" id="KW-0472">Membrane</keyword>
<organism evidence="2 3">
    <name type="scientific">Hominimerdicola aceti</name>
    <dbReference type="NCBI Taxonomy" id="2981726"/>
    <lineage>
        <taxon>Bacteria</taxon>
        <taxon>Bacillati</taxon>
        <taxon>Bacillota</taxon>
        <taxon>Clostridia</taxon>
        <taxon>Eubacteriales</taxon>
        <taxon>Oscillospiraceae</taxon>
        <taxon>Hominimerdicola</taxon>
    </lineage>
</organism>
<comment type="caution">
    <text evidence="2">The sequence shown here is derived from an EMBL/GenBank/DDBJ whole genome shotgun (WGS) entry which is preliminary data.</text>
</comment>
<accession>A0AAE3IFW1</accession>
<gene>
    <name evidence="2" type="ORF">OCV57_06075</name>
</gene>
<keyword evidence="3" id="KW-1185">Reference proteome</keyword>
<reference evidence="2 3" key="1">
    <citation type="journal article" date="2021" name="ISME Commun">
        <title>Automated analysis of genomic sequences facilitates high-throughput and comprehensive description of bacteria.</title>
        <authorList>
            <person name="Hitch T.C.A."/>
        </authorList>
    </citation>
    <scope>NUCLEOTIDE SEQUENCE [LARGE SCALE GENOMIC DNA]</scope>
    <source>
        <strain evidence="2 3">Sanger_31</strain>
    </source>
</reference>
<proteinExistence type="predicted"/>
<dbReference type="Proteomes" id="UP001208131">
    <property type="component" value="Unassembled WGS sequence"/>
</dbReference>
<protein>
    <submittedName>
        <fullName evidence="2">Uncharacterized protein</fullName>
    </submittedName>
</protein>
<feature type="transmembrane region" description="Helical" evidence="1">
    <location>
        <begin position="6"/>
        <end position="21"/>
    </location>
</feature>
<evidence type="ECO:0000313" key="2">
    <source>
        <dbReference type="EMBL" id="MCU6705491.1"/>
    </source>
</evidence>
<sequence length="105" mass="11655">MTLLITLIAAVIITIVWYTSPKARKLKVGLMCYMYWGASIMWLVDALFEYKEQGAGYFTPATADMINDSFLGICVVALGTVVWLGTMLISDPEGVVRKALTEKKQ</sequence>
<evidence type="ECO:0000313" key="3">
    <source>
        <dbReference type="Proteomes" id="UP001208131"/>
    </source>
</evidence>
<dbReference type="AlphaFoldDB" id="A0AAE3IFW1"/>
<dbReference type="RefSeq" id="WP_038672606.1">
    <property type="nucleotide sequence ID" value="NZ_JAOQJZ010000005.1"/>
</dbReference>
<name>A0AAE3IFW1_9FIRM</name>
<keyword evidence="1" id="KW-1133">Transmembrane helix</keyword>
<evidence type="ECO:0000256" key="1">
    <source>
        <dbReference type="SAM" id="Phobius"/>
    </source>
</evidence>
<feature type="transmembrane region" description="Helical" evidence="1">
    <location>
        <begin position="70"/>
        <end position="89"/>
    </location>
</feature>
<dbReference type="EMBL" id="JAOQJZ010000005">
    <property type="protein sequence ID" value="MCU6705491.1"/>
    <property type="molecule type" value="Genomic_DNA"/>
</dbReference>
<feature type="transmembrane region" description="Helical" evidence="1">
    <location>
        <begin position="33"/>
        <end position="50"/>
    </location>
</feature>